<dbReference type="PANTHER" id="PTHR42781">
    <property type="entry name" value="SPERMIDINE/PUTRESCINE IMPORT ATP-BINDING PROTEIN POTA"/>
    <property type="match status" value="1"/>
</dbReference>
<dbReference type="GO" id="GO:0005524">
    <property type="term" value="F:ATP binding"/>
    <property type="evidence" value="ECO:0007669"/>
    <property type="project" value="UniProtKB-KW"/>
</dbReference>
<evidence type="ECO:0000256" key="2">
    <source>
        <dbReference type="ARBA" id="ARBA00022448"/>
    </source>
</evidence>
<comment type="subcellular location">
    <subcellularLocation>
        <location evidence="1">Cell membrane</location>
        <topology evidence="1">Peripheral membrane protein</topology>
    </subcellularLocation>
</comment>
<dbReference type="GeneID" id="71856482"/>
<comment type="function">
    <text evidence="11">Part of the ABC transporter complex WtpABC involved in molybdate/tungstate import. Responsible for energy coupling to the transport system.</text>
</comment>
<dbReference type="GO" id="GO:1901238">
    <property type="term" value="F:ABC-type tungstate transporter activity"/>
    <property type="evidence" value="ECO:0007669"/>
    <property type="project" value="UniProtKB-EC"/>
</dbReference>
<dbReference type="InterPro" id="IPR050093">
    <property type="entry name" value="ABC_SmlMolc_Importer"/>
</dbReference>
<dbReference type="EC" id="7.3.2.6" evidence="8"/>
<keyword evidence="4" id="KW-0547">Nucleotide-binding</keyword>
<keyword evidence="2" id="KW-0813">Transport</keyword>
<keyword evidence="3" id="KW-0500">Molybdenum</keyword>
<dbReference type="InterPro" id="IPR027417">
    <property type="entry name" value="P-loop_NTPase"/>
</dbReference>
<accession>A0ABD5NVG4</accession>
<evidence type="ECO:0000313" key="13">
    <source>
        <dbReference type="EMBL" id="MFC4245947.1"/>
    </source>
</evidence>
<dbReference type="AlphaFoldDB" id="A0ABD5NVG4"/>
<evidence type="ECO:0000259" key="12">
    <source>
        <dbReference type="PROSITE" id="PS50893"/>
    </source>
</evidence>
<dbReference type="PANTHER" id="PTHR42781:SF4">
    <property type="entry name" value="SPERMIDINE_PUTRESCINE IMPORT ATP-BINDING PROTEIN POTA"/>
    <property type="match status" value="1"/>
</dbReference>
<evidence type="ECO:0000256" key="6">
    <source>
        <dbReference type="ARBA" id="ARBA00038307"/>
    </source>
</evidence>
<dbReference type="SUPFAM" id="SSF52540">
    <property type="entry name" value="P-loop containing nucleoside triphosphate hydrolases"/>
    <property type="match status" value="1"/>
</dbReference>
<dbReference type="SMART" id="SM00382">
    <property type="entry name" value="AAA"/>
    <property type="match status" value="1"/>
</dbReference>
<feature type="domain" description="ABC transporter" evidence="12">
    <location>
        <begin position="8"/>
        <end position="242"/>
    </location>
</feature>
<evidence type="ECO:0000256" key="5">
    <source>
        <dbReference type="ARBA" id="ARBA00022840"/>
    </source>
</evidence>
<name>A0ABD5NVG4_9EURY</name>
<evidence type="ECO:0000256" key="8">
    <source>
        <dbReference type="ARBA" id="ARBA00039025"/>
    </source>
</evidence>
<evidence type="ECO:0000313" key="14">
    <source>
        <dbReference type="Proteomes" id="UP001595821"/>
    </source>
</evidence>
<dbReference type="PROSITE" id="PS00211">
    <property type="entry name" value="ABC_TRANSPORTER_1"/>
    <property type="match status" value="1"/>
</dbReference>
<protein>
    <recommendedName>
        <fullName evidence="9">Molybdate/tungstate import ATP-binding protein WtpC</fullName>
        <ecNumber evidence="8">7.3.2.6</ecNumber>
    </recommendedName>
</protein>
<comment type="caution">
    <text evidence="13">The sequence shown here is derived from an EMBL/GenBank/DDBJ whole genome shotgun (WGS) entry which is preliminary data.</text>
</comment>
<dbReference type="Gene3D" id="3.40.50.300">
    <property type="entry name" value="P-loop containing nucleotide triphosphate hydrolases"/>
    <property type="match status" value="1"/>
</dbReference>
<comment type="catalytic activity">
    <reaction evidence="10">
        <text>tungstate(in) + ATP + H2O = tungstate(out) + ADP + phosphate + H(+)</text>
        <dbReference type="Rhea" id="RHEA:35027"/>
        <dbReference type="ChEBI" id="CHEBI:15377"/>
        <dbReference type="ChEBI" id="CHEBI:15378"/>
        <dbReference type="ChEBI" id="CHEBI:30616"/>
        <dbReference type="ChEBI" id="CHEBI:43474"/>
        <dbReference type="ChEBI" id="CHEBI:46502"/>
        <dbReference type="ChEBI" id="CHEBI:456216"/>
        <dbReference type="EC" id="7.3.2.6"/>
    </reaction>
</comment>
<dbReference type="InterPro" id="IPR017871">
    <property type="entry name" value="ABC_transporter-like_CS"/>
</dbReference>
<dbReference type="PROSITE" id="PS50893">
    <property type="entry name" value="ABC_TRANSPORTER_2"/>
    <property type="match status" value="1"/>
</dbReference>
<comment type="subunit">
    <text evidence="7">The complex is composed of two ATP-binding proteins (WtpC), two transmembrane proteins (WtpB) and a solute-binding protein (WtpA).</text>
</comment>
<evidence type="ECO:0000256" key="11">
    <source>
        <dbReference type="ARBA" id="ARBA00057369"/>
    </source>
</evidence>
<evidence type="ECO:0000256" key="7">
    <source>
        <dbReference type="ARBA" id="ARBA00038781"/>
    </source>
</evidence>
<organism evidence="13 14">
    <name type="scientific">Natribaculum luteum</name>
    <dbReference type="NCBI Taxonomy" id="1586232"/>
    <lineage>
        <taxon>Archaea</taxon>
        <taxon>Methanobacteriati</taxon>
        <taxon>Methanobacteriota</taxon>
        <taxon>Stenosarchaea group</taxon>
        <taxon>Halobacteria</taxon>
        <taxon>Halobacteriales</taxon>
        <taxon>Natrialbaceae</taxon>
        <taxon>Natribaculum</taxon>
    </lineage>
</organism>
<reference evidence="13 14" key="1">
    <citation type="journal article" date="2014" name="Int. J. Syst. Evol. Microbiol.">
        <title>Complete genome sequence of Corynebacterium casei LMG S-19264T (=DSM 44701T), isolated from a smear-ripened cheese.</title>
        <authorList>
            <consortium name="US DOE Joint Genome Institute (JGI-PGF)"/>
            <person name="Walter F."/>
            <person name="Albersmeier A."/>
            <person name="Kalinowski J."/>
            <person name="Ruckert C."/>
        </authorList>
    </citation>
    <scope>NUCLEOTIDE SEQUENCE [LARGE SCALE GENOMIC DNA]</scope>
    <source>
        <strain evidence="13 14">IBRC-M 10912</strain>
    </source>
</reference>
<sequence>MTISKPILELTDVTVSYGDVEVVRDVSIDIIESEVLSIVGPSGSGKSTLMRAIAGLEPVAGGQIALAERPVSSDSIQTRPQDRDVGMVFQNFALWPHKTVRENVSFPLVATGTQPADARARVAEVLSLVELDGYEDRYPGDLSGGQRQRVALARALAPDPSLLLLDEPLSSLDAQLKRHLLSELDRIQSEVGVTTIYVTHDQHAAMQIADRIAILRDGQLQQVGSPRDVYRSPVNEFVATFVGELNAFSPAVLTRVFGHGDVGQAARVGIRPEDFRLQPVAATDGDRQLARSDRDTRARGTVERATFLGDRTRYEVRTDGVSFTVVEHSRTQYDEDSPVLVEFDRADVIELSVLPDWCESWS</sequence>
<keyword evidence="5 13" id="KW-0067">ATP-binding</keyword>
<proteinExistence type="inferred from homology"/>
<dbReference type="InterPro" id="IPR003439">
    <property type="entry name" value="ABC_transporter-like_ATP-bd"/>
</dbReference>
<evidence type="ECO:0000256" key="1">
    <source>
        <dbReference type="ARBA" id="ARBA00004202"/>
    </source>
</evidence>
<dbReference type="EMBL" id="JBHSDJ010000006">
    <property type="protein sequence ID" value="MFC4245947.1"/>
    <property type="molecule type" value="Genomic_DNA"/>
</dbReference>
<dbReference type="SUPFAM" id="SSF50331">
    <property type="entry name" value="MOP-like"/>
    <property type="match status" value="1"/>
</dbReference>
<evidence type="ECO:0000256" key="9">
    <source>
        <dbReference type="ARBA" id="ARBA00041133"/>
    </source>
</evidence>
<dbReference type="InterPro" id="IPR003593">
    <property type="entry name" value="AAA+_ATPase"/>
</dbReference>
<dbReference type="Pfam" id="PF00005">
    <property type="entry name" value="ABC_tran"/>
    <property type="match status" value="1"/>
</dbReference>
<dbReference type="RefSeq" id="WP_246975641.1">
    <property type="nucleotide sequence ID" value="NZ_CP095398.1"/>
</dbReference>
<dbReference type="Pfam" id="PF08402">
    <property type="entry name" value="TOBE_2"/>
    <property type="match status" value="1"/>
</dbReference>
<comment type="similarity">
    <text evidence="6">Belongs to the ABC transporter superfamily. Sulfate/tungstate importer (TC 3.A.1.6) family.</text>
</comment>
<gene>
    <name evidence="13" type="ORF">ACFOZ7_02850</name>
</gene>
<dbReference type="FunFam" id="3.40.50.300:FF:000425">
    <property type="entry name" value="Probable ABC transporter, ATP-binding subunit"/>
    <property type="match status" value="1"/>
</dbReference>
<dbReference type="Proteomes" id="UP001595821">
    <property type="component" value="Unassembled WGS sequence"/>
</dbReference>
<dbReference type="InterPro" id="IPR013611">
    <property type="entry name" value="Transp-assoc_OB_typ2"/>
</dbReference>
<dbReference type="InterPro" id="IPR008995">
    <property type="entry name" value="Mo/tungstate-bd_C_term_dom"/>
</dbReference>
<evidence type="ECO:0000256" key="10">
    <source>
        <dbReference type="ARBA" id="ARBA00047936"/>
    </source>
</evidence>
<evidence type="ECO:0000256" key="4">
    <source>
        <dbReference type="ARBA" id="ARBA00022741"/>
    </source>
</evidence>
<dbReference type="GO" id="GO:0005886">
    <property type="term" value="C:plasma membrane"/>
    <property type="evidence" value="ECO:0007669"/>
    <property type="project" value="UniProtKB-SubCell"/>
</dbReference>
<evidence type="ECO:0000256" key="3">
    <source>
        <dbReference type="ARBA" id="ARBA00022505"/>
    </source>
</evidence>